<name>A0ABW6VPF6_9ACTN</name>
<dbReference type="EC" id="1.-.-.-" evidence="3"/>
<dbReference type="EMBL" id="JBIAZM010000002">
    <property type="protein sequence ID" value="MFF5199098.1"/>
    <property type="molecule type" value="Genomic_DNA"/>
</dbReference>
<dbReference type="Proteomes" id="UP001602287">
    <property type="component" value="Unassembled WGS sequence"/>
</dbReference>
<dbReference type="Gene3D" id="3.20.20.30">
    <property type="entry name" value="Luciferase-like domain"/>
    <property type="match status" value="1"/>
</dbReference>
<dbReference type="InterPro" id="IPR050564">
    <property type="entry name" value="F420-G6PD/mer"/>
</dbReference>
<organism evidence="3 4">
    <name type="scientific">Micromonospora parva</name>
    <dbReference type="NCBI Taxonomy" id="1464048"/>
    <lineage>
        <taxon>Bacteria</taxon>
        <taxon>Bacillati</taxon>
        <taxon>Actinomycetota</taxon>
        <taxon>Actinomycetes</taxon>
        <taxon>Micromonosporales</taxon>
        <taxon>Micromonosporaceae</taxon>
        <taxon>Micromonospora</taxon>
    </lineage>
</organism>
<dbReference type="Pfam" id="PF00296">
    <property type="entry name" value="Bac_luciferase"/>
    <property type="match status" value="1"/>
</dbReference>
<evidence type="ECO:0000259" key="2">
    <source>
        <dbReference type="Pfam" id="PF00296"/>
    </source>
</evidence>
<accession>A0ABW6VPF6</accession>
<evidence type="ECO:0000256" key="1">
    <source>
        <dbReference type="ARBA" id="ARBA00023002"/>
    </source>
</evidence>
<proteinExistence type="predicted"/>
<dbReference type="GO" id="GO:0016491">
    <property type="term" value="F:oxidoreductase activity"/>
    <property type="evidence" value="ECO:0007669"/>
    <property type="project" value="UniProtKB-KW"/>
</dbReference>
<protein>
    <submittedName>
        <fullName evidence="3">LLM class flavin-dependent oxidoreductase</fullName>
        <ecNumber evidence="3">1.-.-.-</ecNumber>
    </submittedName>
</protein>
<evidence type="ECO:0000313" key="3">
    <source>
        <dbReference type="EMBL" id="MFF5199098.1"/>
    </source>
</evidence>
<dbReference type="SUPFAM" id="SSF51679">
    <property type="entry name" value="Bacterial luciferase-like"/>
    <property type="match status" value="1"/>
</dbReference>
<dbReference type="PANTHER" id="PTHR43244:SF1">
    <property type="entry name" value="5,10-METHYLENETETRAHYDROMETHANOPTERIN REDUCTASE"/>
    <property type="match status" value="1"/>
</dbReference>
<dbReference type="PANTHER" id="PTHR43244">
    <property type="match status" value="1"/>
</dbReference>
<sequence length="309" mass="32881">MTDYGHDLLFGAFITPAAQQARQVVDLAVTADRAGLDLVSFQDHPYQASYLDTSTLLAFAAARTERVHLNANVTSLPLRPPAVLARAAASLDILSGGRFELGIGAGAFWDGIAAMGGRRLSAAQGVTALREGIEIIREIWDTTAPGEVSYDGQYYSVKGARRGPRPAHDIPIWVGAYKPKMLALTGAVADGWLPSIEYLPRGADSLPELNARIDGAAHDAGRDPAAVRRLMNFMKVQLSSAPRGLLNGPPAAWVDQIVDLALRDGISAFIIGGDDPSITERFGAEIAPAVREVVERERKAGAAARPPRA</sequence>
<dbReference type="InterPro" id="IPR036661">
    <property type="entry name" value="Luciferase-like_sf"/>
</dbReference>
<dbReference type="GeneID" id="95372257"/>
<gene>
    <name evidence="3" type="ORF">ACFY3B_05775</name>
</gene>
<keyword evidence="1 3" id="KW-0560">Oxidoreductase</keyword>
<keyword evidence="4" id="KW-1185">Reference proteome</keyword>
<dbReference type="RefSeq" id="WP_036411162.1">
    <property type="nucleotide sequence ID" value="NZ_JBEZFX010000013.1"/>
</dbReference>
<evidence type="ECO:0000313" key="4">
    <source>
        <dbReference type="Proteomes" id="UP001602287"/>
    </source>
</evidence>
<comment type="caution">
    <text evidence="3">The sequence shown here is derived from an EMBL/GenBank/DDBJ whole genome shotgun (WGS) entry which is preliminary data.</text>
</comment>
<reference evidence="3 4" key="1">
    <citation type="submission" date="2024-10" db="EMBL/GenBank/DDBJ databases">
        <title>The Natural Products Discovery Center: Release of the First 8490 Sequenced Strains for Exploring Actinobacteria Biosynthetic Diversity.</title>
        <authorList>
            <person name="Kalkreuter E."/>
            <person name="Kautsar S.A."/>
            <person name="Yang D."/>
            <person name="Bader C.D."/>
            <person name="Teijaro C.N."/>
            <person name="Fluegel L."/>
            <person name="Davis C.M."/>
            <person name="Simpson J.R."/>
            <person name="Lauterbach L."/>
            <person name="Steele A.D."/>
            <person name="Gui C."/>
            <person name="Meng S."/>
            <person name="Li G."/>
            <person name="Viehrig K."/>
            <person name="Ye F."/>
            <person name="Su P."/>
            <person name="Kiefer A.F."/>
            <person name="Nichols A."/>
            <person name="Cepeda A.J."/>
            <person name="Yan W."/>
            <person name="Fan B."/>
            <person name="Jiang Y."/>
            <person name="Adhikari A."/>
            <person name="Zheng C.-J."/>
            <person name="Schuster L."/>
            <person name="Cowan T.M."/>
            <person name="Smanski M.J."/>
            <person name="Chevrette M.G."/>
            <person name="De Carvalho L.P.S."/>
            <person name="Shen B."/>
        </authorList>
    </citation>
    <scope>NUCLEOTIDE SEQUENCE [LARGE SCALE GENOMIC DNA]</scope>
    <source>
        <strain evidence="3 4">NPDC000140</strain>
    </source>
</reference>
<dbReference type="InterPro" id="IPR011251">
    <property type="entry name" value="Luciferase-like_dom"/>
</dbReference>
<dbReference type="CDD" id="cd01097">
    <property type="entry name" value="Tetrahydromethanopterin_reductase"/>
    <property type="match status" value="1"/>
</dbReference>
<feature type="domain" description="Luciferase-like" evidence="2">
    <location>
        <begin position="17"/>
        <end position="230"/>
    </location>
</feature>